<evidence type="ECO:0000256" key="3">
    <source>
        <dbReference type="ARBA" id="ARBA00022679"/>
    </source>
</evidence>
<dbReference type="GO" id="GO:0051536">
    <property type="term" value="F:iron-sulfur cluster binding"/>
    <property type="evidence" value="ECO:0007669"/>
    <property type="project" value="UniProtKB-KW"/>
</dbReference>
<gene>
    <name evidence="10" type="ORF">AVDCRST_MAG29-916</name>
</gene>
<dbReference type="PIRSF" id="PIRSF005572">
    <property type="entry name" value="NifS"/>
    <property type="match status" value="1"/>
</dbReference>
<dbReference type="EC" id="2.8.1.7" evidence="10"/>
<evidence type="ECO:0000256" key="5">
    <source>
        <dbReference type="ARBA" id="ARBA00022898"/>
    </source>
</evidence>
<evidence type="ECO:0000256" key="4">
    <source>
        <dbReference type="ARBA" id="ARBA00022723"/>
    </source>
</evidence>
<keyword evidence="3 10" id="KW-0808">Transferase</keyword>
<dbReference type="GO" id="GO:0031071">
    <property type="term" value="F:cysteine desulfurase activity"/>
    <property type="evidence" value="ECO:0007669"/>
    <property type="project" value="UniProtKB-EC"/>
</dbReference>
<evidence type="ECO:0000256" key="7">
    <source>
        <dbReference type="ARBA" id="ARBA00023014"/>
    </source>
</evidence>
<dbReference type="Gene3D" id="3.90.1150.10">
    <property type="entry name" value="Aspartate Aminotransferase, domain 1"/>
    <property type="match status" value="1"/>
</dbReference>
<dbReference type="Gene3D" id="3.40.640.10">
    <property type="entry name" value="Type I PLP-dependent aspartate aminotransferase-like (Major domain)"/>
    <property type="match status" value="1"/>
</dbReference>
<name>A0A6J4LBC8_9ACTN</name>
<dbReference type="InterPro" id="IPR015421">
    <property type="entry name" value="PyrdxlP-dep_Trfase_major"/>
</dbReference>
<sequence length="383" mass="40195">MSGPARTYLDATSSEPLRPAARAALVSALADGWADPTRLHFEARRARLLWDEARESVAAELRCRADEVSFPASGTAAVRIGLRGLLLGRRRAGDVLVHTVVEHSAVLRVSQEHATTGGGRCRKVGVAGDGRVLVDDLATAVREEGVAVLACQWAGLESGAVQPVEEVAAICGAAQVPWFADLAAGAGRLPAPDGWAVAAASGHKWGGPAGVGVLAVRKSSRWRNPSPRDDRIDVRVAGFENIPSVLAAAAALRELAADRVMEKRQRALTDRLRVEVPRLIPDCEVVGPSGQRLPHVFSCSFLYVDGEALVQELDRLGFAVASGSACTASTLEPSHVLTAMGLLTHGNIRVGLTADATASDVDRLLGVLPGVVASLRDRVGAPQ</sequence>
<keyword evidence="5" id="KW-0663">Pyridoxal phosphate</keyword>
<dbReference type="InterPro" id="IPR000192">
    <property type="entry name" value="Aminotrans_V_dom"/>
</dbReference>
<dbReference type="InterPro" id="IPR016454">
    <property type="entry name" value="Cysteine_dSase"/>
</dbReference>
<dbReference type="SUPFAM" id="SSF53383">
    <property type="entry name" value="PLP-dependent transferases"/>
    <property type="match status" value="1"/>
</dbReference>
<evidence type="ECO:0000313" key="10">
    <source>
        <dbReference type="EMBL" id="CAA9328921.1"/>
    </source>
</evidence>
<reference evidence="10" key="1">
    <citation type="submission" date="2020-02" db="EMBL/GenBank/DDBJ databases">
        <authorList>
            <person name="Meier V. D."/>
        </authorList>
    </citation>
    <scope>NUCLEOTIDE SEQUENCE</scope>
    <source>
        <strain evidence="10">AVDCRST_MAG29</strain>
    </source>
</reference>
<dbReference type="PANTHER" id="PTHR11601:SF34">
    <property type="entry name" value="CYSTEINE DESULFURASE"/>
    <property type="match status" value="1"/>
</dbReference>
<keyword evidence="7" id="KW-0411">Iron-sulfur</keyword>
<organism evidence="10">
    <name type="scientific">uncultured Nocardioidaceae bacterium</name>
    <dbReference type="NCBI Taxonomy" id="253824"/>
    <lineage>
        <taxon>Bacteria</taxon>
        <taxon>Bacillati</taxon>
        <taxon>Actinomycetota</taxon>
        <taxon>Actinomycetes</taxon>
        <taxon>Propionibacteriales</taxon>
        <taxon>Nocardioidaceae</taxon>
        <taxon>environmental samples</taxon>
    </lineage>
</organism>
<dbReference type="InterPro" id="IPR015424">
    <property type="entry name" value="PyrdxlP-dep_Trfase"/>
</dbReference>
<evidence type="ECO:0000259" key="9">
    <source>
        <dbReference type="Pfam" id="PF00266"/>
    </source>
</evidence>
<comment type="cofactor">
    <cofactor evidence="1">
        <name>pyridoxal 5'-phosphate</name>
        <dbReference type="ChEBI" id="CHEBI:597326"/>
    </cofactor>
</comment>
<dbReference type="Pfam" id="PF00266">
    <property type="entry name" value="Aminotran_5"/>
    <property type="match status" value="1"/>
</dbReference>
<keyword evidence="4" id="KW-0479">Metal-binding</keyword>
<comment type="similarity">
    <text evidence="2">Belongs to the class-V pyridoxal-phosphate-dependent aminotransferase family. NifS/IscS subfamily.</text>
</comment>
<keyword evidence="6" id="KW-0408">Iron</keyword>
<dbReference type="AlphaFoldDB" id="A0A6J4LBC8"/>
<dbReference type="EMBL" id="CADCUG010000050">
    <property type="protein sequence ID" value="CAA9328921.1"/>
    <property type="molecule type" value="Genomic_DNA"/>
</dbReference>
<evidence type="ECO:0000256" key="8">
    <source>
        <dbReference type="ARBA" id="ARBA00050776"/>
    </source>
</evidence>
<dbReference type="GO" id="GO:0046872">
    <property type="term" value="F:metal ion binding"/>
    <property type="evidence" value="ECO:0007669"/>
    <property type="project" value="UniProtKB-KW"/>
</dbReference>
<evidence type="ECO:0000256" key="1">
    <source>
        <dbReference type="ARBA" id="ARBA00001933"/>
    </source>
</evidence>
<protein>
    <submittedName>
        <fullName evidence="10">Cysteine desulfurase</fullName>
        <ecNumber evidence="10">2.8.1.7</ecNumber>
    </submittedName>
</protein>
<accession>A0A6J4LBC8</accession>
<feature type="domain" description="Aminotransferase class V" evidence="9">
    <location>
        <begin position="8"/>
        <end position="364"/>
    </location>
</feature>
<dbReference type="InterPro" id="IPR015422">
    <property type="entry name" value="PyrdxlP-dep_Trfase_small"/>
</dbReference>
<proteinExistence type="inferred from homology"/>
<evidence type="ECO:0000256" key="6">
    <source>
        <dbReference type="ARBA" id="ARBA00023004"/>
    </source>
</evidence>
<comment type="catalytic activity">
    <reaction evidence="8">
        <text>(sulfur carrier)-H + L-cysteine = (sulfur carrier)-SH + L-alanine</text>
        <dbReference type="Rhea" id="RHEA:43892"/>
        <dbReference type="Rhea" id="RHEA-COMP:14737"/>
        <dbReference type="Rhea" id="RHEA-COMP:14739"/>
        <dbReference type="ChEBI" id="CHEBI:29917"/>
        <dbReference type="ChEBI" id="CHEBI:35235"/>
        <dbReference type="ChEBI" id="CHEBI:57972"/>
        <dbReference type="ChEBI" id="CHEBI:64428"/>
        <dbReference type="EC" id="2.8.1.7"/>
    </reaction>
</comment>
<dbReference type="PANTHER" id="PTHR11601">
    <property type="entry name" value="CYSTEINE DESULFURYLASE FAMILY MEMBER"/>
    <property type="match status" value="1"/>
</dbReference>
<evidence type="ECO:0000256" key="2">
    <source>
        <dbReference type="ARBA" id="ARBA00006490"/>
    </source>
</evidence>